<reference evidence="1 2" key="1">
    <citation type="submission" date="2015-06" db="EMBL/GenBank/DDBJ databases">
        <title>Draft genome sequence of an Antarctic Pseudomonas sp. strain KG01 with full potential for biotechnological applications.</title>
        <authorList>
            <person name="Pavlov M.S."/>
            <person name="Lira F."/>
            <person name="Martinez J.L."/>
            <person name="Marshall S.H."/>
        </authorList>
    </citation>
    <scope>NUCLEOTIDE SEQUENCE [LARGE SCALE GENOMIC DNA]</scope>
    <source>
        <strain evidence="1 2">KG01</strain>
    </source>
</reference>
<keyword evidence="2" id="KW-1185">Reference proteome</keyword>
<comment type="caution">
    <text evidence="1">The sequence shown here is derived from an EMBL/GenBank/DDBJ whole genome shotgun (WGS) entry which is preliminary data.</text>
</comment>
<evidence type="ECO:0000313" key="2">
    <source>
        <dbReference type="Proteomes" id="UP000037551"/>
    </source>
</evidence>
<proteinExistence type="predicted"/>
<gene>
    <name evidence="1" type="ORF">ACR52_19875</name>
</gene>
<protein>
    <submittedName>
        <fullName evidence="1">Uncharacterized protein</fullName>
    </submittedName>
</protein>
<evidence type="ECO:0000313" key="1">
    <source>
        <dbReference type="EMBL" id="KMT53636.1"/>
    </source>
</evidence>
<organism evidence="1 2">
    <name type="scientific">Pseudomonas fildesensis</name>
    <dbReference type="NCBI Taxonomy" id="1674920"/>
    <lineage>
        <taxon>Bacteria</taxon>
        <taxon>Pseudomonadati</taxon>
        <taxon>Pseudomonadota</taxon>
        <taxon>Gammaproteobacteria</taxon>
        <taxon>Pseudomonadales</taxon>
        <taxon>Pseudomonadaceae</taxon>
        <taxon>Pseudomonas</taxon>
    </lineage>
</organism>
<sequence length="64" mass="7136">MLGAGIKAPCYQREQQICNSLDLPVLIFRFVQNPRRICTIASRGMPVSVLWFSALVAKARSSIN</sequence>
<dbReference type="EMBL" id="LFMW01000013">
    <property type="protein sequence ID" value="KMT53636.1"/>
    <property type="molecule type" value="Genomic_DNA"/>
</dbReference>
<dbReference type="Proteomes" id="UP000037551">
    <property type="component" value="Unassembled WGS sequence"/>
</dbReference>
<name>A0A0J8IPQ4_9PSED</name>
<dbReference type="AlphaFoldDB" id="A0A0J8IPQ4"/>
<accession>A0A0J8IPQ4</accession>